<evidence type="ECO:0000256" key="1">
    <source>
        <dbReference type="ARBA" id="ARBA00023015"/>
    </source>
</evidence>
<dbReference type="PANTHER" id="PTHR43280:SF2">
    <property type="entry name" value="HTH-TYPE TRANSCRIPTIONAL REGULATOR EXSA"/>
    <property type="match status" value="1"/>
</dbReference>
<dbReference type="SUPFAM" id="SSF46689">
    <property type="entry name" value="Homeodomain-like"/>
    <property type="match status" value="2"/>
</dbReference>
<gene>
    <name evidence="5" type="ORF">D7M11_26775</name>
</gene>
<dbReference type="Pfam" id="PF12833">
    <property type="entry name" value="HTH_18"/>
    <property type="match status" value="1"/>
</dbReference>
<organism evidence="5 6">
    <name type="scientific">Paenibacillus ginsengarvi</name>
    <dbReference type="NCBI Taxonomy" id="400777"/>
    <lineage>
        <taxon>Bacteria</taxon>
        <taxon>Bacillati</taxon>
        <taxon>Bacillota</taxon>
        <taxon>Bacilli</taxon>
        <taxon>Bacillales</taxon>
        <taxon>Paenibacillaceae</taxon>
        <taxon>Paenibacillus</taxon>
    </lineage>
</organism>
<dbReference type="PANTHER" id="PTHR43280">
    <property type="entry name" value="ARAC-FAMILY TRANSCRIPTIONAL REGULATOR"/>
    <property type="match status" value="1"/>
</dbReference>
<protein>
    <submittedName>
        <fullName evidence="5">AraC family transcriptional regulator</fullName>
    </submittedName>
</protein>
<evidence type="ECO:0000259" key="4">
    <source>
        <dbReference type="PROSITE" id="PS01124"/>
    </source>
</evidence>
<keyword evidence="3" id="KW-0804">Transcription</keyword>
<sequence length="283" mass="33624">MDESSAFETENSAMLIHPIRLISNSYWKEKPAFMQQVEHERCWTMIAVEAGRFRYGISELSGEAGAGDIVLCPPYIDFHREMITPLSFFYIKFYYAGEDKSGEEQLSEQLRLLFSFKFTTSERDRLFNDFRHLLRASRMSREESRRWAAHYVYDMWLLFCMEAEALTRFGNVVNDPLMKEAKNMIERHAFRDVQMKDIVEYIGIHPVQFTRRFQAVYAMPPSKYLYSIRMEKAKSLLVQTNYSIDRIARLCGYENGLYFSRMFTKYFKMNPSKYRKMHSLPSP</sequence>
<proteinExistence type="predicted"/>
<dbReference type="PROSITE" id="PS01124">
    <property type="entry name" value="HTH_ARAC_FAMILY_2"/>
    <property type="match status" value="1"/>
</dbReference>
<comment type="caution">
    <text evidence="5">The sequence shown here is derived from an EMBL/GenBank/DDBJ whole genome shotgun (WGS) entry which is preliminary data.</text>
</comment>
<name>A0A3B0BR34_9BACL</name>
<keyword evidence="1" id="KW-0805">Transcription regulation</keyword>
<evidence type="ECO:0000313" key="5">
    <source>
        <dbReference type="EMBL" id="RKN74884.1"/>
    </source>
</evidence>
<dbReference type="Proteomes" id="UP000282311">
    <property type="component" value="Unassembled WGS sequence"/>
</dbReference>
<keyword evidence="6" id="KW-1185">Reference proteome</keyword>
<dbReference type="AlphaFoldDB" id="A0A3B0BR34"/>
<dbReference type="EMBL" id="RBAH01000024">
    <property type="protein sequence ID" value="RKN74884.1"/>
    <property type="molecule type" value="Genomic_DNA"/>
</dbReference>
<dbReference type="InterPro" id="IPR018062">
    <property type="entry name" value="HTH_AraC-typ_CS"/>
</dbReference>
<reference evidence="5 6" key="1">
    <citation type="journal article" date="2007" name="Int. J. Syst. Evol. Microbiol.">
        <title>Paenibacillus ginsengarvi sp. nov., isolated from soil from ginseng cultivation.</title>
        <authorList>
            <person name="Yoon M.H."/>
            <person name="Ten L.N."/>
            <person name="Im W.T."/>
        </authorList>
    </citation>
    <scope>NUCLEOTIDE SEQUENCE [LARGE SCALE GENOMIC DNA]</scope>
    <source>
        <strain evidence="5 6">KCTC 13059</strain>
    </source>
</reference>
<dbReference type="InterPro" id="IPR009057">
    <property type="entry name" value="Homeodomain-like_sf"/>
</dbReference>
<dbReference type="SMART" id="SM00342">
    <property type="entry name" value="HTH_ARAC"/>
    <property type="match status" value="1"/>
</dbReference>
<dbReference type="Gene3D" id="1.10.10.60">
    <property type="entry name" value="Homeodomain-like"/>
    <property type="match status" value="2"/>
</dbReference>
<keyword evidence="2" id="KW-0238">DNA-binding</keyword>
<evidence type="ECO:0000313" key="6">
    <source>
        <dbReference type="Proteomes" id="UP000282311"/>
    </source>
</evidence>
<dbReference type="InterPro" id="IPR018060">
    <property type="entry name" value="HTH_AraC"/>
</dbReference>
<evidence type="ECO:0000256" key="3">
    <source>
        <dbReference type="ARBA" id="ARBA00023163"/>
    </source>
</evidence>
<dbReference type="GO" id="GO:0043565">
    <property type="term" value="F:sequence-specific DNA binding"/>
    <property type="evidence" value="ECO:0007669"/>
    <property type="project" value="InterPro"/>
</dbReference>
<accession>A0A3B0BR34</accession>
<dbReference type="PROSITE" id="PS00041">
    <property type="entry name" value="HTH_ARAC_FAMILY_1"/>
    <property type="match status" value="1"/>
</dbReference>
<evidence type="ECO:0000256" key="2">
    <source>
        <dbReference type="ARBA" id="ARBA00023125"/>
    </source>
</evidence>
<feature type="domain" description="HTH araC/xylS-type" evidence="4">
    <location>
        <begin position="179"/>
        <end position="277"/>
    </location>
</feature>
<dbReference type="GO" id="GO:0003700">
    <property type="term" value="F:DNA-binding transcription factor activity"/>
    <property type="evidence" value="ECO:0007669"/>
    <property type="project" value="InterPro"/>
</dbReference>
<dbReference type="RefSeq" id="WP_120750331.1">
    <property type="nucleotide sequence ID" value="NZ_RBAH01000024.1"/>
</dbReference>